<evidence type="ECO:0000313" key="2">
    <source>
        <dbReference type="Proteomes" id="UP000002675"/>
    </source>
</evidence>
<dbReference type="EMBL" id="BA000037">
    <property type="protein sequence ID" value="BAC95853.1"/>
    <property type="molecule type" value="Genomic_DNA"/>
</dbReference>
<proteinExistence type="predicted"/>
<gene>
    <name evidence="1" type="ordered locus">VV3089</name>
</gene>
<reference evidence="1 2" key="1">
    <citation type="journal article" date="2003" name="Genome Res.">
        <title>Comparative genome analysis of Vibrio vulnificus, a marine pathogen.</title>
        <authorList>
            <person name="Chen C.Y."/>
            <person name="Wu K.M."/>
            <person name="Chang Y.C."/>
            <person name="Chang C.H."/>
            <person name="Tsai H.C."/>
            <person name="Liao T.L."/>
            <person name="Liu Y.M."/>
            <person name="Chen H.J."/>
            <person name="Shen A.B."/>
            <person name="Li J.C."/>
            <person name="Su T.L."/>
            <person name="Shao C.P."/>
            <person name="Lee C.T."/>
            <person name="Hor L.I."/>
            <person name="Tsai S.F."/>
        </authorList>
    </citation>
    <scope>NUCLEOTIDE SEQUENCE [LARGE SCALE GENOMIC DNA]</scope>
    <source>
        <strain evidence="1 2">YJ016</strain>
    </source>
</reference>
<organism evidence="1 2">
    <name type="scientific">Vibrio vulnificus (strain YJ016)</name>
    <dbReference type="NCBI Taxonomy" id="196600"/>
    <lineage>
        <taxon>Bacteria</taxon>
        <taxon>Pseudomonadati</taxon>
        <taxon>Pseudomonadota</taxon>
        <taxon>Gammaproteobacteria</taxon>
        <taxon>Vibrionales</taxon>
        <taxon>Vibrionaceae</taxon>
        <taxon>Vibrio</taxon>
    </lineage>
</organism>
<sequence length="58" mass="6639">MTVTASNSAPNKRNAYFIDSSGKNVRGKTENQQIRLFFPFHLRSSYFSELPDLRGESK</sequence>
<dbReference type="HOGENOM" id="CLU_2978133_0_0_6"/>
<dbReference type="Proteomes" id="UP000002675">
    <property type="component" value="Chromosome I"/>
</dbReference>
<dbReference type="AlphaFoldDB" id="Q7MGY5"/>
<dbReference type="KEGG" id="vvy:VV3089"/>
<accession>Q7MGY5</accession>
<protein>
    <submittedName>
        <fullName evidence="1">Uncharacterized protein</fullName>
    </submittedName>
</protein>
<name>Q7MGY5_VIBVY</name>
<evidence type="ECO:0000313" key="1">
    <source>
        <dbReference type="EMBL" id="BAC95853.1"/>
    </source>
</evidence>